<dbReference type="GO" id="GO:0005829">
    <property type="term" value="C:cytosol"/>
    <property type="evidence" value="ECO:0007669"/>
    <property type="project" value="TreeGrafter"/>
</dbReference>
<organism evidence="6 7">
    <name type="scientific">Rotaria magnacalcarata</name>
    <dbReference type="NCBI Taxonomy" id="392030"/>
    <lineage>
        <taxon>Eukaryota</taxon>
        <taxon>Metazoa</taxon>
        <taxon>Spiralia</taxon>
        <taxon>Gnathifera</taxon>
        <taxon>Rotifera</taxon>
        <taxon>Eurotatoria</taxon>
        <taxon>Bdelloidea</taxon>
        <taxon>Philodinida</taxon>
        <taxon>Philodinidae</taxon>
        <taxon>Rotaria</taxon>
    </lineage>
</organism>
<dbReference type="Gene3D" id="2.40.160.120">
    <property type="match status" value="1"/>
</dbReference>
<dbReference type="SUPFAM" id="SSF144000">
    <property type="entry name" value="Oxysterol-binding protein-like"/>
    <property type="match status" value="1"/>
</dbReference>
<evidence type="ECO:0000256" key="1">
    <source>
        <dbReference type="ARBA" id="ARBA00023121"/>
    </source>
</evidence>
<dbReference type="PANTHER" id="PTHR10972:SF209">
    <property type="entry name" value="OXYSTEROL-BINDING PROTEIN"/>
    <property type="match status" value="1"/>
</dbReference>
<reference evidence="6" key="1">
    <citation type="submission" date="2021-02" db="EMBL/GenBank/DDBJ databases">
        <authorList>
            <person name="Nowell W R."/>
        </authorList>
    </citation>
    <scope>NUCLEOTIDE SEQUENCE</scope>
</reference>
<sequence>KKMTDQTSDDEFFDANEQWKCVNCHVLLKSFYSPTTLKGRLHLLSEDIDQYNTDIQRELMRNWNNFSRQQFGRTKLPVPMFDRSSISIWSILKQCIGKELSKVSMPIVWNEPISFLQRFSENVLYSYLLDRADECTDPIMRMQYVAAFAASSISSNIDRLSKPFNPLLGETYEFVQDDLPFRYMSEQVSHHPPVSAFLCESRDNGERWRFYGSILPKAKFSVKRMEVNPKGLLTLELKRHHEIYTWESVTCTIHNIVVGRLWFEYHGTMEIINHSNKMKAIINFKPYSWSSKELHKVEGFIFDSQKHKLRGLYGYWTDSLYSIDIERFEVFLKQQKKEAKSAPKCHQQQITNSPTTATNDTDNTDLDEELPDADPSHEQLNLPPNSLTLWRIMPKLEYGLQYYNFSLFTMALNQLTEENKNNRSSLPPTDSRFRPDIRKMEEGDIDGAGQEKDRLEEKQRAVRRAMEKRREEWQPRWFRLIKHTITGQDVWVSNEKYWQRNWAHCPEIY</sequence>
<dbReference type="PANTHER" id="PTHR10972">
    <property type="entry name" value="OXYSTEROL-BINDING PROTEIN-RELATED"/>
    <property type="match status" value="1"/>
</dbReference>
<evidence type="ECO:0000313" key="7">
    <source>
        <dbReference type="Proteomes" id="UP000681720"/>
    </source>
</evidence>
<evidence type="ECO:0000256" key="3">
    <source>
        <dbReference type="RuleBase" id="RU003845"/>
    </source>
</evidence>
<dbReference type="InterPro" id="IPR018494">
    <property type="entry name" value="Oxysterol-bd_CS"/>
</dbReference>
<dbReference type="AlphaFoldDB" id="A0A8S2MNX1"/>
<comment type="caution">
    <text evidence="6">The sequence shown here is derived from an EMBL/GenBank/DDBJ whole genome shotgun (WGS) entry which is preliminary data.</text>
</comment>
<keyword evidence="1" id="KW-0446">Lipid-binding</keyword>
<dbReference type="GO" id="GO:0006869">
    <property type="term" value="P:lipid transport"/>
    <property type="evidence" value="ECO:0007669"/>
    <property type="project" value="UniProtKB-KW"/>
</dbReference>
<dbReference type="GO" id="GO:0005886">
    <property type="term" value="C:plasma membrane"/>
    <property type="evidence" value="ECO:0007669"/>
    <property type="project" value="TreeGrafter"/>
</dbReference>
<dbReference type="GO" id="GO:0032934">
    <property type="term" value="F:sterol binding"/>
    <property type="evidence" value="ECO:0007669"/>
    <property type="project" value="TreeGrafter"/>
</dbReference>
<dbReference type="EMBL" id="CAJOBJ010003276">
    <property type="protein sequence ID" value="CAF3959511.1"/>
    <property type="molecule type" value="Genomic_DNA"/>
</dbReference>
<dbReference type="InterPro" id="IPR000648">
    <property type="entry name" value="Oxysterol-bd"/>
</dbReference>
<keyword evidence="3" id="KW-0445">Lipid transport</keyword>
<dbReference type="InterPro" id="IPR037239">
    <property type="entry name" value="OSBP_sf"/>
</dbReference>
<accession>A0A8S2MNX1</accession>
<comment type="similarity">
    <text evidence="2">Belongs to the OSBP family.</text>
</comment>
<feature type="coiled-coil region" evidence="4">
    <location>
        <begin position="438"/>
        <end position="472"/>
    </location>
</feature>
<name>A0A8S2MNX1_9BILA</name>
<gene>
    <name evidence="6" type="ORF">GIL414_LOCUS9539</name>
</gene>
<feature type="region of interest" description="Disordered" evidence="5">
    <location>
        <begin position="341"/>
        <end position="380"/>
    </location>
</feature>
<dbReference type="Proteomes" id="UP000681720">
    <property type="component" value="Unassembled WGS sequence"/>
</dbReference>
<dbReference type="Gene3D" id="3.30.70.3490">
    <property type="match status" value="1"/>
</dbReference>
<dbReference type="Pfam" id="PF01237">
    <property type="entry name" value="Oxysterol_BP"/>
    <property type="match status" value="1"/>
</dbReference>
<feature type="compositionally biased region" description="Acidic residues" evidence="5">
    <location>
        <begin position="362"/>
        <end position="372"/>
    </location>
</feature>
<proteinExistence type="inferred from homology"/>
<evidence type="ECO:0000256" key="5">
    <source>
        <dbReference type="SAM" id="MobiDB-lite"/>
    </source>
</evidence>
<dbReference type="GO" id="GO:0097038">
    <property type="term" value="C:perinuclear endoplasmic reticulum"/>
    <property type="evidence" value="ECO:0007669"/>
    <property type="project" value="TreeGrafter"/>
</dbReference>
<keyword evidence="3" id="KW-0813">Transport</keyword>
<dbReference type="PROSITE" id="PS01013">
    <property type="entry name" value="OSBP"/>
    <property type="match status" value="1"/>
</dbReference>
<evidence type="ECO:0000313" key="6">
    <source>
        <dbReference type="EMBL" id="CAF3959511.1"/>
    </source>
</evidence>
<keyword evidence="4" id="KW-0175">Coiled coil</keyword>
<protein>
    <recommendedName>
        <fullName evidence="3">Oxysterol-binding protein</fullName>
    </recommendedName>
</protein>
<evidence type="ECO:0000256" key="4">
    <source>
        <dbReference type="SAM" id="Coils"/>
    </source>
</evidence>
<dbReference type="FunFam" id="2.40.160.120:FF:000005">
    <property type="entry name" value="Oxysterol-binding protein"/>
    <property type="match status" value="1"/>
</dbReference>
<feature type="non-terminal residue" evidence="6">
    <location>
        <position position="1"/>
    </location>
</feature>
<evidence type="ECO:0000256" key="2">
    <source>
        <dbReference type="RuleBase" id="RU003844"/>
    </source>
</evidence>